<name>A0A9D4FNM1_DREPO</name>
<dbReference type="EMBL" id="JAIWYP010000007">
    <property type="protein sequence ID" value="KAH3802539.1"/>
    <property type="molecule type" value="Genomic_DNA"/>
</dbReference>
<accession>A0A9D4FNM1</accession>
<dbReference type="AlphaFoldDB" id="A0A9D4FNM1"/>
<dbReference type="Proteomes" id="UP000828390">
    <property type="component" value="Unassembled WGS sequence"/>
</dbReference>
<keyword evidence="2" id="KW-1185">Reference proteome</keyword>
<reference evidence="1" key="2">
    <citation type="submission" date="2020-11" db="EMBL/GenBank/DDBJ databases">
        <authorList>
            <person name="McCartney M.A."/>
            <person name="Auch B."/>
            <person name="Kono T."/>
            <person name="Mallez S."/>
            <person name="Becker A."/>
            <person name="Gohl D.M."/>
            <person name="Silverstein K.A.T."/>
            <person name="Koren S."/>
            <person name="Bechman K.B."/>
            <person name="Herman A."/>
            <person name="Abrahante J.E."/>
            <person name="Garbe J."/>
        </authorList>
    </citation>
    <scope>NUCLEOTIDE SEQUENCE</scope>
    <source>
        <strain evidence="1">Duluth1</strain>
        <tissue evidence="1">Whole animal</tissue>
    </source>
</reference>
<proteinExistence type="predicted"/>
<organism evidence="1 2">
    <name type="scientific">Dreissena polymorpha</name>
    <name type="common">Zebra mussel</name>
    <name type="synonym">Mytilus polymorpha</name>
    <dbReference type="NCBI Taxonomy" id="45954"/>
    <lineage>
        <taxon>Eukaryota</taxon>
        <taxon>Metazoa</taxon>
        <taxon>Spiralia</taxon>
        <taxon>Lophotrochozoa</taxon>
        <taxon>Mollusca</taxon>
        <taxon>Bivalvia</taxon>
        <taxon>Autobranchia</taxon>
        <taxon>Heteroconchia</taxon>
        <taxon>Euheterodonta</taxon>
        <taxon>Imparidentia</taxon>
        <taxon>Neoheterodontei</taxon>
        <taxon>Myida</taxon>
        <taxon>Dreissenoidea</taxon>
        <taxon>Dreissenidae</taxon>
        <taxon>Dreissena</taxon>
    </lineage>
</organism>
<comment type="caution">
    <text evidence="1">The sequence shown here is derived from an EMBL/GenBank/DDBJ whole genome shotgun (WGS) entry which is preliminary data.</text>
</comment>
<reference evidence="1" key="1">
    <citation type="journal article" date="2019" name="bioRxiv">
        <title>The Genome of the Zebra Mussel, Dreissena polymorpha: A Resource for Invasive Species Research.</title>
        <authorList>
            <person name="McCartney M.A."/>
            <person name="Auch B."/>
            <person name="Kono T."/>
            <person name="Mallez S."/>
            <person name="Zhang Y."/>
            <person name="Obille A."/>
            <person name="Becker A."/>
            <person name="Abrahante J.E."/>
            <person name="Garbe J."/>
            <person name="Badalamenti J.P."/>
            <person name="Herman A."/>
            <person name="Mangelson H."/>
            <person name="Liachko I."/>
            <person name="Sullivan S."/>
            <person name="Sone E.D."/>
            <person name="Koren S."/>
            <person name="Silverstein K.A.T."/>
            <person name="Beckman K.B."/>
            <person name="Gohl D.M."/>
        </authorList>
    </citation>
    <scope>NUCLEOTIDE SEQUENCE</scope>
    <source>
        <strain evidence="1">Duluth1</strain>
        <tissue evidence="1">Whole animal</tissue>
    </source>
</reference>
<protein>
    <submittedName>
        <fullName evidence="1">Uncharacterized protein</fullName>
    </submittedName>
</protein>
<evidence type="ECO:0000313" key="1">
    <source>
        <dbReference type="EMBL" id="KAH3802539.1"/>
    </source>
</evidence>
<sequence>MTLLGREGGCRPAVRGYGLAGSRGAGSPAVIGYGLAGSRGGIAGLQSGDIAWLDPQGRDLQSCSQGIWPGWVVIGMPFCRVTKKCFAVSRMGICRPAVRGYGIARSRGGGIASFRVNKECLEDSRVMIFCPAVRGYGLAGWRERVAVLRSMDMSWLGQERGLPSFNHLIWPGWVERGVFRPAVRPYGQAGSSE</sequence>
<gene>
    <name evidence="1" type="ORF">DPMN_156217</name>
</gene>
<evidence type="ECO:0000313" key="2">
    <source>
        <dbReference type="Proteomes" id="UP000828390"/>
    </source>
</evidence>